<name>A0A5C8P7X3_9HYPH</name>
<gene>
    <name evidence="3" type="ORF">FHP25_37220</name>
</gene>
<proteinExistence type="predicted"/>
<dbReference type="OrthoDB" id="9791494at2"/>
<evidence type="ECO:0000259" key="2">
    <source>
        <dbReference type="Pfam" id="PF13408"/>
    </source>
</evidence>
<evidence type="ECO:0000256" key="1">
    <source>
        <dbReference type="SAM" id="MobiDB-lite"/>
    </source>
</evidence>
<dbReference type="EMBL" id="VDUZ01000070">
    <property type="protein sequence ID" value="TXL69874.1"/>
    <property type="molecule type" value="Genomic_DNA"/>
</dbReference>
<feature type="region of interest" description="Disordered" evidence="1">
    <location>
        <begin position="1"/>
        <end position="22"/>
    </location>
</feature>
<dbReference type="RefSeq" id="WP_147852083.1">
    <property type="nucleotide sequence ID" value="NZ_VDUZ01000070.1"/>
</dbReference>
<dbReference type="Proteomes" id="UP000321638">
    <property type="component" value="Unassembled WGS sequence"/>
</dbReference>
<feature type="region of interest" description="Disordered" evidence="1">
    <location>
        <begin position="229"/>
        <end position="253"/>
    </location>
</feature>
<reference evidence="3 4" key="1">
    <citation type="submission" date="2019-06" db="EMBL/GenBank/DDBJ databases">
        <title>New taxonomy in bacterial strain CC-CFT640, isolated from vineyard.</title>
        <authorList>
            <person name="Lin S.-Y."/>
            <person name="Tsai C.-F."/>
            <person name="Young C.-C."/>
        </authorList>
    </citation>
    <scope>NUCLEOTIDE SEQUENCE [LARGE SCALE GENOMIC DNA]</scope>
    <source>
        <strain evidence="3 4">CC-CFT640</strain>
    </source>
</reference>
<evidence type="ECO:0000313" key="4">
    <source>
        <dbReference type="Proteomes" id="UP000321638"/>
    </source>
</evidence>
<dbReference type="InterPro" id="IPR025827">
    <property type="entry name" value="Zn_ribbon_recom_dom"/>
</dbReference>
<feature type="domain" description="Recombinase zinc beta ribbon" evidence="2">
    <location>
        <begin position="32"/>
        <end position="84"/>
    </location>
</feature>
<keyword evidence="4" id="KW-1185">Reference proteome</keyword>
<evidence type="ECO:0000313" key="3">
    <source>
        <dbReference type="EMBL" id="TXL69874.1"/>
    </source>
</evidence>
<dbReference type="Pfam" id="PF13408">
    <property type="entry name" value="Zn_ribbon_recom"/>
    <property type="match status" value="1"/>
</dbReference>
<dbReference type="AlphaFoldDB" id="A0A5C8P7X3"/>
<sequence>MEAVKARQASLRSTREGRQAPGYWDRRRPRYLLSGLMRCGTCDGGFVNLNVERFGCASARYKGTRSNRRTIRRDTVDTIVLDGLQTRLMRPKLGELFCQEYTKAMNRLRRENDAQRNGDRAALKQIDRDLDRLLQAILICTATSPAFSRGHKREKAAHGERLFVSSIKWLRGLQPPRPTVVVRPCLTVGGSVGLDASIARTHSSDASTAVIPSAARDLSNDAPCAFQKDPRCARDDSRDSPFSHRRYYVRRPP</sequence>
<accession>A0A5C8P7X3</accession>
<protein>
    <recommendedName>
        <fullName evidence="2">Recombinase zinc beta ribbon domain-containing protein</fullName>
    </recommendedName>
</protein>
<comment type="caution">
    <text evidence="3">The sequence shown here is derived from an EMBL/GenBank/DDBJ whole genome shotgun (WGS) entry which is preliminary data.</text>
</comment>
<organism evidence="3 4">
    <name type="scientific">Vineibacter terrae</name>
    <dbReference type="NCBI Taxonomy" id="2586908"/>
    <lineage>
        <taxon>Bacteria</taxon>
        <taxon>Pseudomonadati</taxon>
        <taxon>Pseudomonadota</taxon>
        <taxon>Alphaproteobacteria</taxon>
        <taxon>Hyphomicrobiales</taxon>
        <taxon>Vineibacter</taxon>
    </lineage>
</organism>
<feature type="compositionally biased region" description="Basic residues" evidence="1">
    <location>
        <begin position="243"/>
        <end position="253"/>
    </location>
</feature>
<feature type="compositionally biased region" description="Basic and acidic residues" evidence="1">
    <location>
        <begin position="229"/>
        <end position="242"/>
    </location>
</feature>